<evidence type="ECO:0000313" key="4">
    <source>
        <dbReference type="EMBL" id="OEJ97560.1"/>
    </source>
</evidence>
<organism evidence="4 5">
    <name type="scientific">Streptomyces thermolilacinus SPC6</name>
    <dbReference type="NCBI Taxonomy" id="1306406"/>
    <lineage>
        <taxon>Bacteria</taxon>
        <taxon>Bacillati</taxon>
        <taxon>Actinomycetota</taxon>
        <taxon>Actinomycetes</taxon>
        <taxon>Kitasatosporales</taxon>
        <taxon>Streptomycetaceae</taxon>
        <taxon>Streptomyces</taxon>
    </lineage>
</organism>
<feature type="region of interest" description="Disordered" evidence="1">
    <location>
        <begin position="276"/>
        <end position="421"/>
    </location>
</feature>
<dbReference type="Pfam" id="PF20568">
    <property type="entry name" value="DUF6777"/>
    <property type="match status" value="1"/>
</dbReference>
<reference evidence="4 5" key="1">
    <citation type="journal article" date="2013" name="Genome Announc.">
        <title>Genome Sequence of Streptomyces violaceusniger Strain SPC6, a Halotolerant Streptomycete That Exhibits Rapid Growth and Development.</title>
        <authorList>
            <person name="Chen X."/>
            <person name="Zhang B."/>
            <person name="Zhang W."/>
            <person name="Wu X."/>
            <person name="Zhang M."/>
            <person name="Chen T."/>
            <person name="Liu G."/>
            <person name="Dyson P."/>
        </authorList>
    </citation>
    <scope>NUCLEOTIDE SEQUENCE [LARGE SCALE GENOMIC DNA]</scope>
    <source>
        <strain evidence="4 5">SPC6</strain>
    </source>
</reference>
<evidence type="ECO:0000313" key="5">
    <source>
        <dbReference type="Proteomes" id="UP000095329"/>
    </source>
</evidence>
<evidence type="ECO:0000256" key="1">
    <source>
        <dbReference type="SAM" id="MobiDB-lite"/>
    </source>
</evidence>
<feature type="compositionally biased region" description="Pro residues" evidence="1">
    <location>
        <begin position="317"/>
        <end position="329"/>
    </location>
</feature>
<feature type="domain" description="DUF6777" evidence="3">
    <location>
        <begin position="136"/>
        <end position="294"/>
    </location>
</feature>
<dbReference type="STRING" id="1306406.J116_027000"/>
<evidence type="ECO:0000256" key="2">
    <source>
        <dbReference type="SAM" id="Phobius"/>
    </source>
</evidence>
<name>A0A1D3DZ06_9ACTN</name>
<keyword evidence="2" id="KW-1133">Transmembrane helix</keyword>
<feature type="compositionally biased region" description="Gly residues" evidence="1">
    <location>
        <begin position="43"/>
        <end position="65"/>
    </location>
</feature>
<dbReference type="AlphaFoldDB" id="A0A1D3DZ06"/>
<sequence>MTSDPASGRPTGPPSGPLSHPRPGGTAPGQPPAPPSSPPPPTGGGGGGDDGRGGGGGARRAGGGRPWWRSVPVVAALVGVLVAVVALSVVMLSRPEEAQAVSAESVSYRPPNSFTPSTATSANRGVERLPTQQRHQYAGSAPELYGGSGNRAVCDVEKQIAYLESDKAKAGAFASVLRTTPNGLPAYLRGLTSVQLRLDTLVTNHGFEDGRAVPYQAVLQAGTAVLIDQYGVPRVRCACGNPLDRPQVERPEKVVGKTWPGFQAEEIVVVVPAPTPVPTFTVIDPATGKRVERPHPAGSSPSPSPKDTASPTTTKPPTSPDSPTTTPPDDPTDTPTDTPTTKPPDSPADSPAEQPENRDTGTPRDGGTTPEDTPGRQTSDTEPPPPPPNGSPTDQGPDTPPGNGTPPGDGTPPDPGQNSPT</sequence>
<feature type="compositionally biased region" description="Polar residues" evidence="1">
    <location>
        <begin position="102"/>
        <end position="121"/>
    </location>
</feature>
<feature type="compositionally biased region" description="Pro residues" evidence="1">
    <location>
        <begin position="398"/>
        <end position="415"/>
    </location>
</feature>
<keyword evidence="5" id="KW-1185">Reference proteome</keyword>
<feature type="region of interest" description="Disordered" evidence="1">
    <location>
        <begin position="100"/>
        <end position="121"/>
    </location>
</feature>
<dbReference type="Proteomes" id="UP000095329">
    <property type="component" value="Unassembled WGS sequence"/>
</dbReference>
<keyword evidence="2" id="KW-0812">Transmembrane</keyword>
<keyword evidence="2" id="KW-0472">Membrane</keyword>
<dbReference type="eggNOG" id="COG0515">
    <property type="taxonomic scope" value="Bacteria"/>
</dbReference>
<feature type="transmembrane region" description="Helical" evidence="2">
    <location>
        <begin position="67"/>
        <end position="92"/>
    </location>
</feature>
<feature type="region of interest" description="Disordered" evidence="1">
    <location>
        <begin position="1"/>
        <end position="66"/>
    </location>
</feature>
<protein>
    <recommendedName>
        <fullName evidence="3">DUF6777 domain-containing protein</fullName>
    </recommendedName>
</protein>
<evidence type="ECO:0000259" key="3">
    <source>
        <dbReference type="Pfam" id="PF20568"/>
    </source>
</evidence>
<gene>
    <name evidence="4" type="ORF">J116_027000</name>
</gene>
<dbReference type="EMBL" id="ASHX02000001">
    <property type="protein sequence ID" value="OEJ97560.1"/>
    <property type="molecule type" value="Genomic_DNA"/>
</dbReference>
<comment type="caution">
    <text evidence="4">The sequence shown here is derived from an EMBL/GenBank/DDBJ whole genome shotgun (WGS) entry which is preliminary data.</text>
</comment>
<accession>A0A1D3DZ06</accession>
<feature type="compositionally biased region" description="Pro residues" evidence="1">
    <location>
        <begin position="29"/>
        <end position="42"/>
    </location>
</feature>
<feature type="compositionally biased region" description="Low complexity" evidence="1">
    <location>
        <begin position="299"/>
        <end position="316"/>
    </location>
</feature>
<proteinExistence type="predicted"/>
<feature type="compositionally biased region" description="Low complexity" evidence="1">
    <location>
        <begin position="363"/>
        <end position="376"/>
    </location>
</feature>
<dbReference type="InterPro" id="IPR046704">
    <property type="entry name" value="DUF6777"/>
</dbReference>